<comment type="catalytic activity">
    <reaction evidence="23">
        <text>tetradecanoyl-CoA + H2O = tetradecanoate + CoA + H(+)</text>
        <dbReference type="Rhea" id="RHEA:40119"/>
        <dbReference type="ChEBI" id="CHEBI:15377"/>
        <dbReference type="ChEBI" id="CHEBI:15378"/>
        <dbReference type="ChEBI" id="CHEBI:30807"/>
        <dbReference type="ChEBI" id="CHEBI:57287"/>
        <dbReference type="ChEBI" id="CHEBI:57385"/>
    </reaction>
    <physiologicalReaction direction="left-to-right" evidence="23">
        <dbReference type="Rhea" id="RHEA:40120"/>
    </physiologicalReaction>
</comment>
<keyword evidence="11" id="KW-0472">Membrane</keyword>
<proteinExistence type="inferred from homology"/>
<evidence type="ECO:0000256" key="24">
    <source>
        <dbReference type="SAM" id="MobiDB-lite"/>
    </source>
</evidence>
<dbReference type="InterPro" id="IPR029069">
    <property type="entry name" value="HotDog_dom_sf"/>
</dbReference>
<comment type="catalytic activity">
    <reaction evidence="21">
        <text>decanoyl-CoA + H2O = decanoate + CoA + H(+)</text>
        <dbReference type="Rhea" id="RHEA:40059"/>
        <dbReference type="ChEBI" id="CHEBI:15377"/>
        <dbReference type="ChEBI" id="CHEBI:15378"/>
        <dbReference type="ChEBI" id="CHEBI:27689"/>
        <dbReference type="ChEBI" id="CHEBI:57287"/>
        <dbReference type="ChEBI" id="CHEBI:61430"/>
    </reaction>
    <physiologicalReaction direction="left-to-right" evidence="21">
        <dbReference type="Rhea" id="RHEA:40060"/>
    </physiologicalReaction>
</comment>
<gene>
    <name evidence="26" type="ORF">ACFPM7_02120</name>
</gene>
<evidence type="ECO:0000256" key="2">
    <source>
        <dbReference type="ARBA" id="ARBA00004496"/>
    </source>
</evidence>
<keyword evidence="9" id="KW-0809">Transit peptide</keyword>
<keyword evidence="7 26" id="KW-0378">Hydrolase</keyword>
<dbReference type="Pfam" id="PF03061">
    <property type="entry name" value="4HBT"/>
    <property type="match status" value="1"/>
</dbReference>
<name>A0ABW0EHY8_9PSEU</name>
<comment type="subcellular location">
    <subcellularLocation>
        <location evidence="3">Cell projection</location>
        <location evidence="3">Ruffle membrane</location>
    </subcellularLocation>
    <subcellularLocation>
        <location evidence="2">Cytoplasm</location>
    </subcellularLocation>
    <subcellularLocation>
        <location evidence="1">Membrane</location>
        <topology evidence="1">Peripheral membrane protein</topology>
    </subcellularLocation>
</comment>
<sequence length="185" mass="19778">MNSWPPVETTVPDRHPDAPAPDTELPEHYAHCFGCGDSVEHGLRLRATAGEGMTVRSRFTVTTEHQGAPGLAHGGLLACAFDEALGSAVGHLLRRPAVTAKLETDFLRPVPVGTTLVIDAHLDGIAGRKVYVSAEGTVEGTTAVRARALFITVDLKHFVDHGRPEDIRRVAENPALLGRSIDVNP</sequence>
<accession>A0ABW0EHY8</accession>
<dbReference type="PANTHER" id="PTHR12418:SF19">
    <property type="entry name" value="ACYL-COENZYME A THIOESTERASE THEM4"/>
    <property type="match status" value="1"/>
</dbReference>
<evidence type="ECO:0000256" key="18">
    <source>
        <dbReference type="ARBA" id="ARBA00043210"/>
    </source>
</evidence>
<evidence type="ECO:0000256" key="22">
    <source>
        <dbReference type="ARBA" id="ARBA00048074"/>
    </source>
</evidence>
<keyword evidence="27" id="KW-1185">Reference proteome</keyword>
<dbReference type="EMBL" id="JBHSKF010000001">
    <property type="protein sequence ID" value="MFC5285835.1"/>
    <property type="molecule type" value="Genomic_DNA"/>
</dbReference>
<dbReference type="SUPFAM" id="SSF54637">
    <property type="entry name" value="Thioesterase/thiol ester dehydrase-isomerase"/>
    <property type="match status" value="1"/>
</dbReference>
<dbReference type="GO" id="GO:0016787">
    <property type="term" value="F:hydrolase activity"/>
    <property type="evidence" value="ECO:0007669"/>
    <property type="project" value="UniProtKB-KW"/>
</dbReference>
<evidence type="ECO:0000313" key="26">
    <source>
        <dbReference type="EMBL" id="MFC5285835.1"/>
    </source>
</evidence>
<keyword evidence="5" id="KW-0963">Cytoplasm</keyword>
<evidence type="ECO:0000256" key="1">
    <source>
        <dbReference type="ARBA" id="ARBA00004170"/>
    </source>
</evidence>
<reference evidence="27" key="1">
    <citation type="journal article" date="2019" name="Int. J. Syst. Evol. Microbiol.">
        <title>The Global Catalogue of Microorganisms (GCM) 10K type strain sequencing project: providing services to taxonomists for standard genome sequencing and annotation.</title>
        <authorList>
            <consortium name="The Broad Institute Genomics Platform"/>
            <consortium name="The Broad Institute Genome Sequencing Center for Infectious Disease"/>
            <person name="Wu L."/>
            <person name="Ma J."/>
        </authorList>
    </citation>
    <scope>NUCLEOTIDE SEQUENCE [LARGE SCALE GENOMIC DNA]</scope>
    <source>
        <strain evidence="27">CCUG 59778</strain>
    </source>
</reference>
<comment type="catalytic activity">
    <reaction evidence="19">
        <text>octanoyl-CoA + H2O = octanoate + CoA + H(+)</text>
        <dbReference type="Rhea" id="RHEA:30143"/>
        <dbReference type="ChEBI" id="CHEBI:15377"/>
        <dbReference type="ChEBI" id="CHEBI:15378"/>
        <dbReference type="ChEBI" id="CHEBI:25646"/>
        <dbReference type="ChEBI" id="CHEBI:57287"/>
        <dbReference type="ChEBI" id="CHEBI:57386"/>
    </reaction>
    <physiologicalReaction direction="left-to-right" evidence="19">
        <dbReference type="Rhea" id="RHEA:30144"/>
    </physiologicalReaction>
</comment>
<feature type="domain" description="Thioesterase" evidence="25">
    <location>
        <begin position="70"/>
        <end position="141"/>
    </location>
</feature>
<feature type="region of interest" description="Disordered" evidence="24">
    <location>
        <begin position="1"/>
        <end position="23"/>
    </location>
</feature>
<dbReference type="EC" id="3.1.2.2" evidence="16"/>
<dbReference type="Gene3D" id="3.10.129.10">
    <property type="entry name" value="Hotdog Thioesterase"/>
    <property type="match status" value="1"/>
</dbReference>
<keyword evidence="10" id="KW-0443">Lipid metabolism</keyword>
<evidence type="ECO:0000256" key="6">
    <source>
        <dbReference type="ARBA" id="ARBA00022703"/>
    </source>
</evidence>
<dbReference type="RefSeq" id="WP_378243143.1">
    <property type="nucleotide sequence ID" value="NZ_JBHSKF010000001.1"/>
</dbReference>
<evidence type="ECO:0000256" key="5">
    <source>
        <dbReference type="ARBA" id="ARBA00022490"/>
    </source>
</evidence>
<evidence type="ECO:0000256" key="3">
    <source>
        <dbReference type="ARBA" id="ARBA00004632"/>
    </source>
</evidence>
<evidence type="ECO:0000256" key="8">
    <source>
        <dbReference type="ARBA" id="ARBA00022832"/>
    </source>
</evidence>
<dbReference type="CDD" id="cd03443">
    <property type="entry name" value="PaaI_thioesterase"/>
    <property type="match status" value="1"/>
</dbReference>
<evidence type="ECO:0000256" key="14">
    <source>
        <dbReference type="ARBA" id="ARBA00037002"/>
    </source>
</evidence>
<evidence type="ECO:0000256" key="17">
    <source>
        <dbReference type="ARBA" id="ARBA00040123"/>
    </source>
</evidence>
<organism evidence="26 27">
    <name type="scientific">Actinokineospora guangxiensis</name>
    <dbReference type="NCBI Taxonomy" id="1490288"/>
    <lineage>
        <taxon>Bacteria</taxon>
        <taxon>Bacillati</taxon>
        <taxon>Actinomycetota</taxon>
        <taxon>Actinomycetes</taxon>
        <taxon>Pseudonocardiales</taxon>
        <taxon>Pseudonocardiaceae</taxon>
        <taxon>Actinokineospora</taxon>
    </lineage>
</organism>
<comment type="catalytic activity">
    <reaction evidence="20">
        <text>hexadecanoyl-CoA + H2O = hexadecanoate + CoA + H(+)</text>
        <dbReference type="Rhea" id="RHEA:16645"/>
        <dbReference type="ChEBI" id="CHEBI:7896"/>
        <dbReference type="ChEBI" id="CHEBI:15377"/>
        <dbReference type="ChEBI" id="CHEBI:15378"/>
        <dbReference type="ChEBI" id="CHEBI:57287"/>
        <dbReference type="ChEBI" id="CHEBI:57379"/>
        <dbReference type="EC" id="3.1.2.2"/>
    </reaction>
    <physiologicalReaction direction="left-to-right" evidence="20">
        <dbReference type="Rhea" id="RHEA:16646"/>
    </physiologicalReaction>
</comment>
<evidence type="ECO:0000256" key="12">
    <source>
        <dbReference type="ARBA" id="ARBA00023273"/>
    </source>
</evidence>
<dbReference type="PANTHER" id="PTHR12418">
    <property type="entry name" value="ACYL-COENZYME A THIOESTERASE THEM4"/>
    <property type="match status" value="1"/>
</dbReference>
<dbReference type="InterPro" id="IPR006683">
    <property type="entry name" value="Thioestr_dom"/>
</dbReference>
<evidence type="ECO:0000259" key="25">
    <source>
        <dbReference type="Pfam" id="PF03061"/>
    </source>
</evidence>
<keyword evidence="6" id="KW-0053">Apoptosis</keyword>
<protein>
    <recommendedName>
        <fullName evidence="17">Acyl-coenzyme A thioesterase THEM4</fullName>
        <ecNumber evidence="16">3.1.2.2</ecNumber>
    </recommendedName>
    <alternativeName>
        <fullName evidence="18">Thioesterase superfamily member 4</fullName>
    </alternativeName>
</protein>
<evidence type="ECO:0000256" key="20">
    <source>
        <dbReference type="ARBA" id="ARBA00047734"/>
    </source>
</evidence>
<evidence type="ECO:0000256" key="21">
    <source>
        <dbReference type="ARBA" id="ARBA00047969"/>
    </source>
</evidence>
<comment type="catalytic activity">
    <reaction evidence="14">
        <text>(9Z)-octadecenoyl-CoA + H2O = (9Z)-octadecenoate + CoA + H(+)</text>
        <dbReference type="Rhea" id="RHEA:40139"/>
        <dbReference type="ChEBI" id="CHEBI:15377"/>
        <dbReference type="ChEBI" id="CHEBI:15378"/>
        <dbReference type="ChEBI" id="CHEBI:30823"/>
        <dbReference type="ChEBI" id="CHEBI:57287"/>
        <dbReference type="ChEBI" id="CHEBI:57387"/>
    </reaction>
    <physiologicalReaction direction="left-to-right" evidence="14">
        <dbReference type="Rhea" id="RHEA:40140"/>
    </physiologicalReaction>
</comment>
<comment type="catalytic activity">
    <reaction evidence="22">
        <text>dodecanoyl-CoA + H2O = dodecanoate + CoA + H(+)</text>
        <dbReference type="Rhea" id="RHEA:30135"/>
        <dbReference type="ChEBI" id="CHEBI:15377"/>
        <dbReference type="ChEBI" id="CHEBI:15378"/>
        <dbReference type="ChEBI" id="CHEBI:18262"/>
        <dbReference type="ChEBI" id="CHEBI:57287"/>
        <dbReference type="ChEBI" id="CHEBI:57375"/>
    </reaction>
    <physiologicalReaction direction="left-to-right" evidence="22">
        <dbReference type="Rhea" id="RHEA:30136"/>
    </physiologicalReaction>
</comment>
<comment type="similarity">
    <text evidence="15">Belongs to the THEM4/THEM5 thioesterase family.</text>
</comment>
<evidence type="ECO:0000256" key="7">
    <source>
        <dbReference type="ARBA" id="ARBA00022801"/>
    </source>
</evidence>
<evidence type="ECO:0000256" key="13">
    <source>
        <dbReference type="ARBA" id="ARBA00035852"/>
    </source>
</evidence>
<evidence type="ECO:0000256" key="9">
    <source>
        <dbReference type="ARBA" id="ARBA00022946"/>
    </source>
</evidence>
<comment type="catalytic activity">
    <reaction evidence="13">
        <text>(5Z,8Z,11Z,14Z)-eicosatetraenoyl-CoA + H2O = (5Z,8Z,11Z,14Z)-eicosatetraenoate + CoA + H(+)</text>
        <dbReference type="Rhea" id="RHEA:40151"/>
        <dbReference type="ChEBI" id="CHEBI:15377"/>
        <dbReference type="ChEBI" id="CHEBI:15378"/>
        <dbReference type="ChEBI" id="CHEBI:32395"/>
        <dbReference type="ChEBI" id="CHEBI:57287"/>
        <dbReference type="ChEBI" id="CHEBI:57368"/>
    </reaction>
    <physiologicalReaction direction="left-to-right" evidence="13">
        <dbReference type="Rhea" id="RHEA:40152"/>
    </physiologicalReaction>
</comment>
<evidence type="ECO:0000256" key="19">
    <source>
        <dbReference type="ARBA" id="ARBA00047588"/>
    </source>
</evidence>
<evidence type="ECO:0000313" key="27">
    <source>
        <dbReference type="Proteomes" id="UP001596157"/>
    </source>
</evidence>
<keyword evidence="4" id="KW-1003">Cell membrane</keyword>
<dbReference type="InterPro" id="IPR052365">
    <property type="entry name" value="THEM4/THEM5_acyl-CoA_thioest"/>
</dbReference>
<evidence type="ECO:0000256" key="23">
    <source>
        <dbReference type="ARBA" id="ARBA00048180"/>
    </source>
</evidence>
<keyword evidence="12" id="KW-0966">Cell projection</keyword>
<keyword evidence="8" id="KW-0276">Fatty acid metabolism</keyword>
<evidence type="ECO:0000256" key="4">
    <source>
        <dbReference type="ARBA" id="ARBA00022475"/>
    </source>
</evidence>
<dbReference type="Proteomes" id="UP001596157">
    <property type="component" value="Unassembled WGS sequence"/>
</dbReference>
<evidence type="ECO:0000256" key="16">
    <source>
        <dbReference type="ARBA" id="ARBA00038848"/>
    </source>
</evidence>
<evidence type="ECO:0000256" key="11">
    <source>
        <dbReference type="ARBA" id="ARBA00023136"/>
    </source>
</evidence>
<evidence type="ECO:0000256" key="15">
    <source>
        <dbReference type="ARBA" id="ARBA00038456"/>
    </source>
</evidence>
<evidence type="ECO:0000256" key="10">
    <source>
        <dbReference type="ARBA" id="ARBA00023098"/>
    </source>
</evidence>
<comment type="caution">
    <text evidence="26">The sequence shown here is derived from an EMBL/GenBank/DDBJ whole genome shotgun (WGS) entry which is preliminary data.</text>
</comment>